<evidence type="ECO:0000313" key="1">
    <source>
        <dbReference type="EMBL" id="JAP75152.1"/>
    </source>
</evidence>
<dbReference type="AlphaFoldDB" id="A0A131Y9H7"/>
<dbReference type="EMBL" id="GEFM01000644">
    <property type="protein sequence ID" value="JAP75152.1"/>
    <property type="molecule type" value="mRNA"/>
</dbReference>
<protein>
    <submittedName>
        <fullName evidence="1">Uncharacterized protein</fullName>
    </submittedName>
</protein>
<proteinExistence type="evidence at transcript level"/>
<name>A0A131Y9H7_IXORI</name>
<accession>A0A131Y9H7</accession>
<sequence length="160" mass="18358">MNVAMLQDKLHELRLQCSKRIVELSRIFHDCVERAVSTPELGESARQLLRDWRELKNLDLQLKKAVTEGRSQIMSLDMMEVFDRIRTNARRESYSLEEENAKVKGRLAEFDSIWGDDVQELVDDYRTTRVEVEGYRVAIAKQRASGDAKECPADVAGASL</sequence>
<organism evidence="1">
    <name type="scientific">Ixodes ricinus</name>
    <name type="common">Common tick</name>
    <name type="synonym">Acarus ricinus</name>
    <dbReference type="NCBI Taxonomy" id="34613"/>
    <lineage>
        <taxon>Eukaryota</taxon>
        <taxon>Metazoa</taxon>
        <taxon>Ecdysozoa</taxon>
        <taxon>Arthropoda</taxon>
        <taxon>Chelicerata</taxon>
        <taxon>Arachnida</taxon>
        <taxon>Acari</taxon>
        <taxon>Parasitiformes</taxon>
        <taxon>Ixodida</taxon>
        <taxon>Ixodoidea</taxon>
        <taxon>Ixodidae</taxon>
        <taxon>Ixodinae</taxon>
        <taxon>Ixodes</taxon>
    </lineage>
</organism>
<reference evidence="1" key="1">
    <citation type="submission" date="2016-02" db="EMBL/GenBank/DDBJ databases">
        <title>RNAseq analyses of the midgut from blood- or serum-fed Ixodes ricinus ticks.</title>
        <authorList>
            <person name="Perner J."/>
            <person name="Provaznik J."/>
            <person name="Schrenkova J."/>
            <person name="Urbanova V."/>
            <person name="Ribeiro J.M."/>
            <person name="Kopacek P."/>
        </authorList>
    </citation>
    <scope>NUCLEOTIDE SEQUENCE</scope>
    <source>
        <tissue evidence="1">Gut</tissue>
    </source>
</reference>